<accession>A0A399E1B4</accession>
<proteinExistence type="predicted"/>
<dbReference type="AlphaFoldDB" id="A0A399E1B4"/>
<dbReference type="RefSeq" id="WP_027886856.1">
    <property type="nucleotide sequence ID" value="NZ_JBHSXZ010000002.1"/>
</dbReference>
<feature type="transmembrane region" description="Helical" evidence="1">
    <location>
        <begin position="6"/>
        <end position="25"/>
    </location>
</feature>
<comment type="caution">
    <text evidence="2">The sequence shown here is derived from an EMBL/GenBank/DDBJ whole genome shotgun (WGS) entry which is preliminary data.</text>
</comment>
<dbReference type="EMBL" id="QWKX01000015">
    <property type="protein sequence ID" value="RIH78417.1"/>
    <property type="molecule type" value="Genomic_DNA"/>
</dbReference>
<keyword evidence="1" id="KW-0472">Membrane</keyword>
<organism evidence="2 3">
    <name type="scientific">Meiothermus taiwanensis</name>
    <dbReference type="NCBI Taxonomy" id="172827"/>
    <lineage>
        <taxon>Bacteria</taxon>
        <taxon>Thermotogati</taxon>
        <taxon>Deinococcota</taxon>
        <taxon>Deinococci</taxon>
        <taxon>Thermales</taxon>
        <taxon>Thermaceae</taxon>
        <taxon>Meiothermus</taxon>
    </lineage>
</organism>
<keyword evidence="1" id="KW-0812">Transmembrane</keyword>
<evidence type="ECO:0000313" key="3">
    <source>
        <dbReference type="Proteomes" id="UP000266089"/>
    </source>
</evidence>
<evidence type="ECO:0000313" key="2">
    <source>
        <dbReference type="EMBL" id="RIH78417.1"/>
    </source>
</evidence>
<name>A0A399E1B4_9DEIN</name>
<gene>
    <name evidence="2" type="ORF">Mcate_00874</name>
</gene>
<keyword evidence="1" id="KW-1133">Transmembrane helix</keyword>
<protein>
    <submittedName>
        <fullName evidence="2">Uncharacterized protein</fullName>
    </submittedName>
</protein>
<evidence type="ECO:0000256" key="1">
    <source>
        <dbReference type="SAM" id="Phobius"/>
    </source>
</evidence>
<reference evidence="2 3" key="1">
    <citation type="submission" date="2018-08" db="EMBL/GenBank/DDBJ databases">
        <title>Meiothermus cateniformans JCM 15151 genome sequencing project.</title>
        <authorList>
            <person name="Da Costa M.S."/>
            <person name="Albuquerque L."/>
            <person name="Raposo P."/>
            <person name="Froufe H.J.C."/>
            <person name="Barroso C.S."/>
            <person name="Egas C."/>
        </authorList>
    </citation>
    <scope>NUCLEOTIDE SEQUENCE [LARGE SCALE GENOMIC DNA]</scope>
    <source>
        <strain evidence="2 3">JCM 15151</strain>
    </source>
</reference>
<dbReference type="OrthoDB" id="26323at2"/>
<sequence>MRPETFGLVIFGLTALWVFLALWLIPMLHQRRLEREQLALAKMHRFAMRHNTFVRNHQGLRYVVVLGKQGFCYMLGGEFVSRERLLKALGEENEKHLLKAEAEESQHSAARSLVTIPA</sequence>
<dbReference type="Proteomes" id="UP000266089">
    <property type="component" value="Unassembled WGS sequence"/>
</dbReference>